<feature type="domain" description="Rab-GAP TBC" evidence="3">
    <location>
        <begin position="197"/>
        <end position="407"/>
    </location>
</feature>
<evidence type="ECO:0000313" key="5">
    <source>
        <dbReference type="Proteomes" id="UP001233999"/>
    </source>
</evidence>
<dbReference type="GO" id="GO:0005776">
    <property type="term" value="C:autophagosome"/>
    <property type="evidence" value="ECO:0007669"/>
    <property type="project" value="TreeGrafter"/>
</dbReference>
<dbReference type="PANTHER" id="PTHR22957">
    <property type="entry name" value="TBC1 DOMAIN FAMILY MEMBER GTPASE-ACTIVATING PROTEIN"/>
    <property type="match status" value="1"/>
</dbReference>
<dbReference type="EMBL" id="JASPKZ010003806">
    <property type="protein sequence ID" value="KAJ9592781.1"/>
    <property type="molecule type" value="Genomic_DNA"/>
</dbReference>
<dbReference type="GO" id="GO:0005096">
    <property type="term" value="F:GTPase activator activity"/>
    <property type="evidence" value="ECO:0007669"/>
    <property type="project" value="UniProtKB-KW"/>
</dbReference>
<organism evidence="4 5">
    <name type="scientific">Diploptera punctata</name>
    <name type="common">Pacific beetle cockroach</name>
    <dbReference type="NCBI Taxonomy" id="6984"/>
    <lineage>
        <taxon>Eukaryota</taxon>
        <taxon>Metazoa</taxon>
        <taxon>Ecdysozoa</taxon>
        <taxon>Arthropoda</taxon>
        <taxon>Hexapoda</taxon>
        <taxon>Insecta</taxon>
        <taxon>Pterygota</taxon>
        <taxon>Neoptera</taxon>
        <taxon>Polyneoptera</taxon>
        <taxon>Dictyoptera</taxon>
        <taxon>Blattodea</taxon>
        <taxon>Blaberoidea</taxon>
        <taxon>Blaberidae</taxon>
        <taxon>Diplopterinae</taxon>
        <taxon>Diploptera</taxon>
    </lineage>
</organism>
<dbReference type="FunFam" id="1.10.8.270:FF:000041">
    <property type="entry name" value="TBC1 domain family member 25"/>
    <property type="match status" value="1"/>
</dbReference>
<keyword evidence="5" id="KW-1185">Reference proteome</keyword>
<accession>A0AAD8EJS1</accession>
<comment type="caution">
    <text evidence="4">The sequence shown here is derived from an EMBL/GenBank/DDBJ whole genome shotgun (WGS) entry which is preliminary data.</text>
</comment>
<dbReference type="SMART" id="SM00164">
    <property type="entry name" value="TBC"/>
    <property type="match status" value="1"/>
</dbReference>
<evidence type="ECO:0000256" key="1">
    <source>
        <dbReference type="ARBA" id="ARBA00022468"/>
    </source>
</evidence>
<dbReference type="SUPFAM" id="SSF47923">
    <property type="entry name" value="Ypt/Rab-GAP domain of gyp1p"/>
    <property type="match status" value="2"/>
</dbReference>
<evidence type="ECO:0000259" key="3">
    <source>
        <dbReference type="PROSITE" id="PS50086"/>
    </source>
</evidence>
<dbReference type="PROSITE" id="PS50086">
    <property type="entry name" value="TBC_RABGAP"/>
    <property type="match status" value="1"/>
</dbReference>
<name>A0AAD8EJS1_DIPPU</name>
<evidence type="ECO:0000313" key="4">
    <source>
        <dbReference type="EMBL" id="KAJ9592781.1"/>
    </source>
</evidence>
<dbReference type="PANTHER" id="PTHR22957:SF333">
    <property type="entry name" value="TBC1 DOMAIN FAMILY MEMBER 25"/>
    <property type="match status" value="1"/>
</dbReference>
<dbReference type="Proteomes" id="UP001233999">
    <property type="component" value="Unassembled WGS sequence"/>
</dbReference>
<proteinExistence type="predicted"/>
<reference evidence="4" key="2">
    <citation type="submission" date="2023-05" db="EMBL/GenBank/DDBJ databases">
        <authorList>
            <person name="Fouks B."/>
        </authorList>
    </citation>
    <scope>NUCLEOTIDE SEQUENCE</scope>
    <source>
        <strain evidence="4">Stay&amp;Tobe</strain>
        <tissue evidence="4">Testes</tissue>
    </source>
</reference>
<evidence type="ECO:0000256" key="2">
    <source>
        <dbReference type="SAM" id="MobiDB-lite"/>
    </source>
</evidence>
<dbReference type="InterPro" id="IPR035969">
    <property type="entry name" value="Rab-GAP_TBC_sf"/>
</dbReference>
<dbReference type="Gene3D" id="1.10.8.270">
    <property type="entry name" value="putative rabgap domain of human tbc1 domain family member 14 like domains"/>
    <property type="match status" value="1"/>
</dbReference>
<protein>
    <recommendedName>
        <fullName evidence="3">Rab-GAP TBC domain-containing protein</fullName>
    </recommendedName>
</protein>
<dbReference type="Pfam" id="PF00566">
    <property type="entry name" value="RabGAP-TBC"/>
    <property type="match status" value="1"/>
</dbReference>
<dbReference type="Gene3D" id="1.10.472.80">
    <property type="entry name" value="Ypt/Rab-GAP domain of gyp1p, domain 3"/>
    <property type="match status" value="1"/>
</dbReference>
<feature type="non-terminal residue" evidence="4">
    <location>
        <position position="1006"/>
    </location>
</feature>
<keyword evidence="1" id="KW-0343">GTPase activation</keyword>
<dbReference type="AlphaFoldDB" id="A0AAD8EJS1"/>
<feature type="compositionally biased region" description="Acidic residues" evidence="2">
    <location>
        <begin position="872"/>
        <end position="881"/>
    </location>
</feature>
<gene>
    <name evidence="4" type="ORF">L9F63_015559</name>
</gene>
<reference evidence="4" key="1">
    <citation type="journal article" date="2023" name="IScience">
        <title>Live-bearing cockroach genome reveals convergent evolutionary mechanisms linked to viviparity in insects and beyond.</title>
        <authorList>
            <person name="Fouks B."/>
            <person name="Harrison M.C."/>
            <person name="Mikhailova A.A."/>
            <person name="Marchal E."/>
            <person name="English S."/>
            <person name="Carruthers M."/>
            <person name="Jennings E.C."/>
            <person name="Chiamaka E.L."/>
            <person name="Frigard R.A."/>
            <person name="Pippel M."/>
            <person name="Attardo G.M."/>
            <person name="Benoit J.B."/>
            <person name="Bornberg-Bauer E."/>
            <person name="Tobe S.S."/>
        </authorList>
    </citation>
    <scope>NUCLEOTIDE SEQUENCE</scope>
    <source>
        <strain evidence="4">Stay&amp;Tobe</strain>
    </source>
</reference>
<feature type="region of interest" description="Disordered" evidence="2">
    <location>
        <begin position="863"/>
        <end position="885"/>
    </location>
</feature>
<sequence length="1006" mass="114679">MAGVLGYGREAIRVKVKKCEGVLQPEYRKFSVDPQITSFEVLQSILAKAFDIRGEFTVCYRAFDDYGQETYLSLLSDWDLDAAFLSASEPCLCLQVDMKPFEESSDDWDILGCADIPRTQVPETKPQNRLPGLIMNQVERTLGMVQRALNLVEDQQPTVTDQPPRLPLTDAEFRKFLDPIGQVVQARELRTVIYYGGIEPSLRKVVWKHILNVYPDGMSGKERMDYMKKKAYEYQSLRDCWKEMVQNGQVTGDLAYVTSMVRKDVLRTDRHHRFYAGSDDNQNIASLFNILTTYALNHPTVSYCQGMSDLASPLLVTMGDEAHAYICFCALMKRLHTNFLLDGIVMTLKFQHLAEALLYYDPEFYGYLKSHQADDLLFCYRWLLLEMKREFAFDDALRMLEVLWSSLPPSPPQKELNLYEKKFCATPGETPPTVSPLIKTPRENAYTKVCALRRQSSSVSLHSLSTCSRQVIRHRQNMSLDETSTVKERNKVKPFASLDDTSIQMIGHNSQCTPSFETLSEPEADETTLNNHINSSKDAKSSLVIQKRGYLQDLKEKFSGSQKSLFSSNEKVDDTDVIKEESQEKAQVRVVKNLNEFLNFTTLNKNRLLPDKIVPTSSPKKDAQVWQEIQCNDKSPKKDSSKVCKENQCNEDDSNKDICTVLHENEKTVIENSESLKEVESKFEEREKFINQDGFCDSSSPDDSTEYFPMTTSMTRELRLELENLDRQVFGSKFNQHYSLEDSEELESPCSDSFHSTDVKGSETTVVEVTEENAKPLMLENNTEKKKRLTHLSPGTGEEIFVWENPLQCPTTPDEQADLDFDELTRDSLNVSISAGEIFENEGHGIKSVTPIRILRSSIVNERNNSGNLTDDGSDSSDDWEDQRRESIPKVLEKQICESLQKHQREIVPPAMTNSCEEVTEHASAVGSTKALQLSPPSEFGGGNPFLMFLCLTVLQQHRDIVMSNAMDYNEMAMHFDKMIRKHNVNRVLNQARNMFAGYLHNKLLS</sequence>
<dbReference type="GO" id="GO:1901096">
    <property type="term" value="P:regulation of autophagosome maturation"/>
    <property type="evidence" value="ECO:0007669"/>
    <property type="project" value="TreeGrafter"/>
</dbReference>
<dbReference type="InterPro" id="IPR000195">
    <property type="entry name" value="Rab-GAP-TBC_dom"/>
</dbReference>